<dbReference type="Pfam" id="PF20149">
    <property type="entry name" value="DUF6532"/>
    <property type="match status" value="1"/>
</dbReference>
<name>A0A9P6AD35_9AGAM</name>
<evidence type="ECO:0000313" key="3">
    <source>
        <dbReference type="EMBL" id="KAF9503524.1"/>
    </source>
</evidence>
<dbReference type="AlphaFoldDB" id="A0A9P6AD35"/>
<evidence type="ECO:0000259" key="2">
    <source>
        <dbReference type="Pfam" id="PF20149"/>
    </source>
</evidence>
<evidence type="ECO:0000313" key="4">
    <source>
        <dbReference type="Proteomes" id="UP000886523"/>
    </source>
</evidence>
<dbReference type="OrthoDB" id="3257342at2759"/>
<dbReference type="EMBL" id="MU129341">
    <property type="protein sequence ID" value="KAF9503524.1"/>
    <property type="molecule type" value="Genomic_DNA"/>
</dbReference>
<feature type="region of interest" description="Disordered" evidence="1">
    <location>
        <begin position="1"/>
        <end position="27"/>
    </location>
</feature>
<feature type="domain" description="DUF6532" evidence="2">
    <location>
        <begin position="53"/>
        <end position="234"/>
    </location>
</feature>
<accession>A0A9P6AD35</accession>
<gene>
    <name evidence="3" type="ORF">BS47DRAFT_1369475</name>
</gene>
<proteinExistence type="predicted"/>
<sequence>MSRHQSCGVSFPRSSSPSESVELSSVQPAKPNTTAAYWKHHKDPRYWIVIDAATFFFQSLLVTGNPFADDAQLRSYAWRAFETALDDMSEQIDITGEMIATTMSSFRSRFKETAKGAVPVYYGFMDLSDSKEVKEIVQGALKDEISHFVNLTSKGVHDLGLFNIHKRTISRHHERLHQLMDVFLPMQAEMVAFALTVIQNILHCWKSGTEKSVELSAEIYQDIFNGHLEWINTWKTKHPQQWHTIAEDLGKAAAYMTFITSDACGYNDTVIRGGEVKQ</sequence>
<dbReference type="InterPro" id="IPR045341">
    <property type="entry name" value="DUF6532"/>
</dbReference>
<reference evidence="3" key="1">
    <citation type="journal article" date="2020" name="Nat. Commun.">
        <title>Large-scale genome sequencing of mycorrhizal fungi provides insights into the early evolution of symbiotic traits.</title>
        <authorList>
            <person name="Miyauchi S."/>
            <person name="Kiss E."/>
            <person name="Kuo A."/>
            <person name="Drula E."/>
            <person name="Kohler A."/>
            <person name="Sanchez-Garcia M."/>
            <person name="Morin E."/>
            <person name="Andreopoulos B."/>
            <person name="Barry K.W."/>
            <person name="Bonito G."/>
            <person name="Buee M."/>
            <person name="Carver A."/>
            <person name="Chen C."/>
            <person name="Cichocki N."/>
            <person name="Clum A."/>
            <person name="Culley D."/>
            <person name="Crous P.W."/>
            <person name="Fauchery L."/>
            <person name="Girlanda M."/>
            <person name="Hayes R.D."/>
            <person name="Keri Z."/>
            <person name="LaButti K."/>
            <person name="Lipzen A."/>
            <person name="Lombard V."/>
            <person name="Magnuson J."/>
            <person name="Maillard F."/>
            <person name="Murat C."/>
            <person name="Nolan M."/>
            <person name="Ohm R.A."/>
            <person name="Pangilinan J."/>
            <person name="Pereira M.F."/>
            <person name="Perotto S."/>
            <person name="Peter M."/>
            <person name="Pfister S."/>
            <person name="Riley R."/>
            <person name="Sitrit Y."/>
            <person name="Stielow J.B."/>
            <person name="Szollosi G."/>
            <person name="Zifcakova L."/>
            <person name="Stursova M."/>
            <person name="Spatafora J.W."/>
            <person name="Tedersoo L."/>
            <person name="Vaario L.M."/>
            <person name="Yamada A."/>
            <person name="Yan M."/>
            <person name="Wang P."/>
            <person name="Xu J."/>
            <person name="Bruns T."/>
            <person name="Baldrian P."/>
            <person name="Vilgalys R."/>
            <person name="Dunand C."/>
            <person name="Henrissat B."/>
            <person name="Grigoriev I.V."/>
            <person name="Hibbett D."/>
            <person name="Nagy L.G."/>
            <person name="Martin F.M."/>
        </authorList>
    </citation>
    <scope>NUCLEOTIDE SEQUENCE</scope>
    <source>
        <strain evidence="3">UP504</strain>
    </source>
</reference>
<protein>
    <recommendedName>
        <fullName evidence="2">DUF6532 domain-containing protein</fullName>
    </recommendedName>
</protein>
<organism evidence="3 4">
    <name type="scientific">Hydnum rufescens UP504</name>
    <dbReference type="NCBI Taxonomy" id="1448309"/>
    <lineage>
        <taxon>Eukaryota</taxon>
        <taxon>Fungi</taxon>
        <taxon>Dikarya</taxon>
        <taxon>Basidiomycota</taxon>
        <taxon>Agaricomycotina</taxon>
        <taxon>Agaricomycetes</taxon>
        <taxon>Cantharellales</taxon>
        <taxon>Hydnaceae</taxon>
        <taxon>Hydnum</taxon>
    </lineage>
</organism>
<keyword evidence="4" id="KW-1185">Reference proteome</keyword>
<comment type="caution">
    <text evidence="3">The sequence shown here is derived from an EMBL/GenBank/DDBJ whole genome shotgun (WGS) entry which is preliminary data.</text>
</comment>
<dbReference type="Proteomes" id="UP000886523">
    <property type="component" value="Unassembled WGS sequence"/>
</dbReference>
<evidence type="ECO:0000256" key="1">
    <source>
        <dbReference type="SAM" id="MobiDB-lite"/>
    </source>
</evidence>